<dbReference type="PROSITE" id="PS50979">
    <property type="entry name" value="BC"/>
    <property type="match status" value="1"/>
</dbReference>
<evidence type="ECO:0000313" key="11">
    <source>
        <dbReference type="EMBL" id="SAI68238.1"/>
    </source>
</evidence>
<dbReference type="PROSITE" id="PS50968">
    <property type="entry name" value="BIOTINYL_LIPOYL"/>
    <property type="match status" value="1"/>
</dbReference>
<name>A0A157SCR3_9BORD</name>
<dbReference type="OrthoDB" id="9803706at2"/>
<gene>
    <name evidence="11" type="primary">accA1</name>
    <name evidence="11" type="ORF">SAMEA3906487_01153</name>
</gene>
<keyword evidence="5" id="KW-0809">Transit peptide</keyword>
<dbReference type="eggNOG" id="COG4770">
    <property type="taxonomic scope" value="Bacteria"/>
</dbReference>
<dbReference type="Gene3D" id="2.40.50.100">
    <property type="match status" value="1"/>
</dbReference>
<dbReference type="SUPFAM" id="SSF51246">
    <property type="entry name" value="Rudiment single hybrid motif"/>
    <property type="match status" value="1"/>
</dbReference>
<dbReference type="SMART" id="SM01209">
    <property type="entry name" value="GARS_A"/>
    <property type="match status" value="1"/>
</dbReference>
<dbReference type="FunFam" id="3.30.470.20:FF:000028">
    <property type="entry name" value="Methylcrotonoyl-CoA carboxylase subunit alpha, mitochondrial"/>
    <property type="match status" value="1"/>
</dbReference>
<dbReference type="KEGG" id="btrm:SAMEA390648701153"/>
<dbReference type="EC" id="6.3.4.14" evidence="11"/>
<dbReference type="InterPro" id="IPR011764">
    <property type="entry name" value="Biotin_carboxylation_dom"/>
</dbReference>
<dbReference type="EMBL" id="LT546645">
    <property type="protein sequence ID" value="SAI68238.1"/>
    <property type="molecule type" value="Genomic_DNA"/>
</dbReference>
<dbReference type="GO" id="GO:0046872">
    <property type="term" value="F:metal ion binding"/>
    <property type="evidence" value="ECO:0007669"/>
    <property type="project" value="InterPro"/>
</dbReference>
<dbReference type="Gene3D" id="3.30.470.20">
    <property type="entry name" value="ATP-grasp fold, B domain"/>
    <property type="match status" value="1"/>
</dbReference>
<dbReference type="SUPFAM" id="SSF51230">
    <property type="entry name" value="Single hybrid motif"/>
    <property type="match status" value="1"/>
</dbReference>
<dbReference type="InterPro" id="IPR011053">
    <property type="entry name" value="Single_hybrid_motif"/>
</dbReference>
<dbReference type="GeneID" id="56587442"/>
<dbReference type="InterPro" id="IPR001882">
    <property type="entry name" value="Biotin_BS"/>
</dbReference>
<dbReference type="PANTHER" id="PTHR18866">
    <property type="entry name" value="CARBOXYLASE:PYRUVATE/ACETYL-COA/PROPIONYL-COA CARBOXYLASE"/>
    <property type="match status" value="1"/>
</dbReference>
<dbReference type="PANTHER" id="PTHR18866:SF33">
    <property type="entry name" value="METHYLCROTONOYL-COA CARBOXYLASE SUBUNIT ALPHA, MITOCHONDRIAL-RELATED"/>
    <property type="match status" value="1"/>
</dbReference>
<accession>A0A157SCR3</accession>
<dbReference type="InterPro" id="IPR011761">
    <property type="entry name" value="ATP-grasp"/>
</dbReference>
<evidence type="ECO:0000256" key="2">
    <source>
        <dbReference type="ARBA" id="ARBA00022598"/>
    </source>
</evidence>
<evidence type="ECO:0000259" key="8">
    <source>
        <dbReference type="PROSITE" id="PS50968"/>
    </source>
</evidence>
<dbReference type="InterPro" id="IPR050856">
    <property type="entry name" value="Biotin_carboxylase_complex"/>
</dbReference>
<dbReference type="FunFam" id="3.40.50.20:FF:000010">
    <property type="entry name" value="Propionyl-CoA carboxylase subunit alpha"/>
    <property type="match status" value="1"/>
</dbReference>
<dbReference type="FunFam" id="3.30.1490.20:FF:000003">
    <property type="entry name" value="acetyl-CoA carboxylase isoform X1"/>
    <property type="match status" value="1"/>
</dbReference>
<evidence type="ECO:0000256" key="4">
    <source>
        <dbReference type="ARBA" id="ARBA00022840"/>
    </source>
</evidence>
<reference evidence="11 12" key="1">
    <citation type="submission" date="2016-04" db="EMBL/GenBank/DDBJ databases">
        <authorList>
            <consortium name="Pathogen Informatics"/>
        </authorList>
    </citation>
    <scope>NUCLEOTIDE SEQUENCE [LARGE SCALE GENOMIC DNA]</scope>
    <source>
        <strain evidence="11 12">H044680328</strain>
    </source>
</reference>
<dbReference type="Pfam" id="PF02785">
    <property type="entry name" value="Biotin_carb_C"/>
    <property type="match status" value="1"/>
</dbReference>
<sequence length="676" mass="71958">MFTTLLIANRGEIACRVAATARRLGMRTVAVYSDADADARHVAACDTAVHIGGPEPRASYLRADAILQAARATGAQAIHPGYGFLSENEGFAQAAAQAGIVFVGPPASAIAAMGSKSAAKALMEQAGVPLVPGYHGERQEPAFLHAEADKIGYPVLIKASAGGGGKGMRVVASSAEFLDALASCQREASASFGDDRVLIERYLQKPRHIEIQVFADSHGQCVYLFERDCSVQRRHQKVIEEAPAPGMTPERRQAMGEAAVAAARAVGYVGAGTVEFIAEPDGRFYFMEMNTRLQVEHPVTEMITGLDLVEWQLRVAAGERLPLTQEALRLDGHAIEARIYAENPDKGFLPSIGTLAYLALPPHTAFANGDIRVDGGVRMGDTITPFYDPMIAKLIVRGADREQARARMVQALAQTQAVGVQTNVAFLTRLMNDTAFASADLDTGLIERQRATLLPPPPAASLQTLALASVAVLAQQGLTRDTQRGAGHQADPWSACDGWRLGGRYHRMLPWQDQETRREVTLARDAQGWALQLDDTRVTLAWQAGPGAAGAQAWELRLVIDGRDVRGTVVLQGDRAHVLQDGAATVLERLDTHAGESHEGHGGGLTAPMPGKIISIAVAVGQAVEKGQALLVMEAMKMEHTITAPSAGVVAELRYAVGDQVAEGVALIALGENESA</sequence>
<dbReference type="STRING" id="123899.SAMEA3906487_01153"/>
<keyword evidence="3 7" id="KW-0547">Nucleotide-binding</keyword>
<dbReference type="Proteomes" id="UP000076825">
    <property type="component" value="Chromosome 1"/>
</dbReference>
<dbReference type="Pfam" id="PF21139">
    <property type="entry name" value="BT_MCC_alpha"/>
    <property type="match status" value="1"/>
</dbReference>
<evidence type="ECO:0000256" key="6">
    <source>
        <dbReference type="ARBA" id="ARBA00023267"/>
    </source>
</evidence>
<dbReference type="PROSITE" id="PS00867">
    <property type="entry name" value="CPSASE_2"/>
    <property type="match status" value="1"/>
</dbReference>
<dbReference type="AlphaFoldDB" id="A0A157SCR3"/>
<dbReference type="GO" id="GO:0005524">
    <property type="term" value="F:ATP binding"/>
    <property type="evidence" value="ECO:0007669"/>
    <property type="project" value="UniProtKB-UniRule"/>
</dbReference>
<feature type="domain" description="ATP-grasp" evidence="9">
    <location>
        <begin position="120"/>
        <end position="317"/>
    </location>
</feature>
<proteinExistence type="predicted"/>
<dbReference type="PROSITE" id="PS00188">
    <property type="entry name" value="BIOTIN"/>
    <property type="match status" value="1"/>
</dbReference>
<dbReference type="PROSITE" id="PS50975">
    <property type="entry name" value="ATP_GRASP"/>
    <property type="match status" value="1"/>
</dbReference>
<dbReference type="InterPro" id="IPR048429">
    <property type="entry name" value="MCC_alpha_BT"/>
</dbReference>
<dbReference type="InterPro" id="IPR016185">
    <property type="entry name" value="PreATP-grasp_dom_sf"/>
</dbReference>
<protein>
    <submittedName>
        <fullName evidence="11">Methylcrotonyl-CoA carboxylase subunit alpha</fullName>
        <ecNumber evidence="11">6.3.4.14</ecNumber>
    </submittedName>
</protein>
<evidence type="ECO:0000256" key="5">
    <source>
        <dbReference type="ARBA" id="ARBA00022946"/>
    </source>
</evidence>
<evidence type="ECO:0000313" key="12">
    <source>
        <dbReference type="Proteomes" id="UP000076825"/>
    </source>
</evidence>
<dbReference type="Pfam" id="PF00364">
    <property type="entry name" value="Biotin_lipoyl"/>
    <property type="match status" value="1"/>
</dbReference>
<dbReference type="InterPro" id="IPR005481">
    <property type="entry name" value="BC-like_N"/>
</dbReference>
<evidence type="ECO:0000256" key="3">
    <source>
        <dbReference type="ARBA" id="ARBA00022741"/>
    </source>
</evidence>
<keyword evidence="2 11" id="KW-0436">Ligase</keyword>
<dbReference type="SUPFAM" id="SSF52440">
    <property type="entry name" value="PreATP-grasp domain"/>
    <property type="match status" value="1"/>
</dbReference>
<dbReference type="Pfam" id="PF00289">
    <property type="entry name" value="Biotin_carb_N"/>
    <property type="match status" value="1"/>
</dbReference>
<keyword evidence="6" id="KW-0092">Biotin</keyword>
<evidence type="ECO:0000256" key="1">
    <source>
        <dbReference type="ARBA" id="ARBA00001953"/>
    </source>
</evidence>
<dbReference type="FunFam" id="2.40.50.100:FF:000003">
    <property type="entry name" value="Acetyl-CoA carboxylase biotin carboxyl carrier protein"/>
    <property type="match status" value="1"/>
</dbReference>
<keyword evidence="12" id="KW-1185">Reference proteome</keyword>
<dbReference type="Pfam" id="PF02786">
    <property type="entry name" value="CPSase_L_D2"/>
    <property type="match status" value="1"/>
</dbReference>
<evidence type="ECO:0000256" key="7">
    <source>
        <dbReference type="PROSITE-ProRule" id="PRU00409"/>
    </source>
</evidence>
<evidence type="ECO:0000259" key="9">
    <source>
        <dbReference type="PROSITE" id="PS50975"/>
    </source>
</evidence>
<dbReference type="InterPro" id="IPR005479">
    <property type="entry name" value="CPAse_ATP-bd"/>
</dbReference>
<keyword evidence="4 7" id="KW-0067">ATP-binding</keyword>
<dbReference type="SMART" id="SM00878">
    <property type="entry name" value="Biotin_carb_C"/>
    <property type="match status" value="1"/>
</dbReference>
<comment type="cofactor">
    <cofactor evidence="1">
        <name>biotin</name>
        <dbReference type="ChEBI" id="CHEBI:57586"/>
    </cofactor>
</comment>
<dbReference type="PROSITE" id="PS00866">
    <property type="entry name" value="CPSASE_1"/>
    <property type="match status" value="1"/>
</dbReference>
<feature type="domain" description="Lipoyl-binding" evidence="8">
    <location>
        <begin position="596"/>
        <end position="672"/>
    </location>
</feature>
<organism evidence="11 12">
    <name type="scientific">Bordetella trematum</name>
    <dbReference type="NCBI Taxonomy" id="123899"/>
    <lineage>
        <taxon>Bacteria</taxon>
        <taxon>Pseudomonadati</taxon>
        <taxon>Pseudomonadota</taxon>
        <taxon>Betaproteobacteria</taxon>
        <taxon>Burkholderiales</taxon>
        <taxon>Alcaligenaceae</taxon>
        <taxon>Bordetella</taxon>
    </lineage>
</organism>
<dbReference type="InterPro" id="IPR011054">
    <property type="entry name" value="Rudment_hybrid_motif"/>
</dbReference>
<dbReference type="SUPFAM" id="SSF56059">
    <property type="entry name" value="Glutathione synthetase ATP-binding domain-like"/>
    <property type="match status" value="1"/>
</dbReference>
<dbReference type="InterPro" id="IPR005482">
    <property type="entry name" value="Biotin_COase_C"/>
</dbReference>
<evidence type="ECO:0000259" key="10">
    <source>
        <dbReference type="PROSITE" id="PS50979"/>
    </source>
</evidence>
<dbReference type="RefSeq" id="WP_033534312.1">
    <property type="nucleotide sequence ID" value="NZ_CP016340.1"/>
</dbReference>
<dbReference type="InterPro" id="IPR000089">
    <property type="entry name" value="Biotin_lipoyl"/>
</dbReference>
<dbReference type="Gene3D" id="3.30.700.40">
    <property type="match status" value="1"/>
</dbReference>
<feature type="domain" description="Biotin carboxylation" evidence="10">
    <location>
        <begin position="1"/>
        <end position="451"/>
    </location>
</feature>
<dbReference type="GO" id="GO:0004075">
    <property type="term" value="F:biotin carboxylase activity"/>
    <property type="evidence" value="ECO:0007669"/>
    <property type="project" value="UniProtKB-EC"/>
</dbReference>
<dbReference type="CDD" id="cd06850">
    <property type="entry name" value="biotinyl_domain"/>
    <property type="match status" value="1"/>
</dbReference>
<dbReference type="PATRIC" id="fig|123899.6.peg.1131"/>